<dbReference type="GO" id="GO:0005634">
    <property type="term" value="C:nucleus"/>
    <property type="evidence" value="ECO:0007669"/>
    <property type="project" value="TreeGrafter"/>
</dbReference>
<evidence type="ECO:0000256" key="4">
    <source>
        <dbReference type="SAM" id="MobiDB-lite"/>
    </source>
</evidence>
<dbReference type="GeneID" id="54471215"/>
<evidence type="ECO:0000313" key="7">
    <source>
        <dbReference type="Proteomes" id="UP000799767"/>
    </source>
</evidence>
<name>A0A6A6PL39_9PEZI</name>
<dbReference type="EMBL" id="MU001640">
    <property type="protein sequence ID" value="KAF2480203.1"/>
    <property type="molecule type" value="Genomic_DNA"/>
</dbReference>
<evidence type="ECO:0000313" key="6">
    <source>
        <dbReference type="EMBL" id="KAF2480203.1"/>
    </source>
</evidence>
<dbReference type="GO" id="GO:0005737">
    <property type="term" value="C:cytoplasm"/>
    <property type="evidence" value="ECO:0007669"/>
    <property type="project" value="TreeGrafter"/>
</dbReference>
<dbReference type="RefSeq" id="XP_033586773.1">
    <property type="nucleotide sequence ID" value="XM_033730213.1"/>
</dbReference>
<dbReference type="InterPro" id="IPR020097">
    <property type="entry name" value="PsdUridine_synth_TruA_a/b_dom"/>
</dbReference>
<proteinExistence type="inferred from homology"/>
<accession>A0A6A6PL39</accession>
<dbReference type="PANTHER" id="PTHR11142:SF5">
    <property type="entry name" value="TRNA PSEUDOURIDINE(38_39) SYNTHASE"/>
    <property type="match status" value="1"/>
</dbReference>
<keyword evidence="2" id="KW-0819">tRNA processing</keyword>
<organism evidence="6 7">
    <name type="scientific">Neohortaea acidophila</name>
    <dbReference type="NCBI Taxonomy" id="245834"/>
    <lineage>
        <taxon>Eukaryota</taxon>
        <taxon>Fungi</taxon>
        <taxon>Dikarya</taxon>
        <taxon>Ascomycota</taxon>
        <taxon>Pezizomycotina</taxon>
        <taxon>Dothideomycetes</taxon>
        <taxon>Dothideomycetidae</taxon>
        <taxon>Mycosphaerellales</taxon>
        <taxon>Teratosphaeriaceae</taxon>
        <taxon>Neohortaea</taxon>
    </lineage>
</organism>
<feature type="region of interest" description="Disordered" evidence="4">
    <location>
        <begin position="25"/>
        <end position="45"/>
    </location>
</feature>
<dbReference type="Pfam" id="PF01416">
    <property type="entry name" value="PseudoU_synth_1"/>
    <property type="match status" value="1"/>
</dbReference>
<feature type="non-terminal residue" evidence="6">
    <location>
        <position position="512"/>
    </location>
</feature>
<dbReference type="Proteomes" id="UP000799767">
    <property type="component" value="Unassembled WGS sequence"/>
</dbReference>
<dbReference type="Gene3D" id="3.30.70.580">
    <property type="entry name" value="Pseudouridine synthase I, catalytic domain, N-terminal subdomain"/>
    <property type="match status" value="1"/>
</dbReference>
<sequence>DYTTWTNPELIKRITLLETQLRAQTSTPLQSNKHAPKKQPKPFDPSKYATRLIALKFAYLGGAYNGFEHHVNNKTPRPTIEEVLWRALRKTKLVLPEFKEGQLGEGEEEEEVCWEGCEYSKCGRTDRGVSAFGQVIGVRVRSSRPKERVADMEEEEGTGVKEMGKEWHHIRDELPYLQLLNRNLPADIRILAWCPNPPPDFSARFNCRERRYRYFFTNPAYMPDPSQSRSRDSAGGGWLDIEKMQQAAKKLEGLHDFRNLCKVDPSKQITNFERRIFSAGVHAAGPEDEAGALLSLPPFMHYFEVCGSAFLWHQVRHMVAILFLVGQGYEQPEIVDELLDVAKNPARPMYDMASDIPLVLWDCIFPALNQTSDGDHGSARPTNGYEDAMDWLYVGDQANDDSEPTKQSRMVLMQDRKYGRLGIMEDLWAQWRSRKIEEVLAGSLMNVVARQGQSASRLSPLGGLTAADASPRLFDGSDTPRTTGAYIPLMRRERMEVPEVLNARYAMRKGLN</sequence>
<dbReference type="GO" id="GO:0003723">
    <property type="term" value="F:RNA binding"/>
    <property type="evidence" value="ECO:0007669"/>
    <property type="project" value="InterPro"/>
</dbReference>
<dbReference type="AlphaFoldDB" id="A0A6A6PL39"/>
<evidence type="ECO:0000256" key="1">
    <source>
        <dbReference type="ARBA" id="ARBA00009375"/>
    </source>
</evidence>
<dbReference type="CDD" id="cd02569">
    <property type="entry name" value="PseudoU_synth_ScPus3"/>
    <property type="match status" value="1"/>
</dbReference>
<dbReference type="GO" id="GO:1990481">
    <property type="term" value="P:mRNA pseudouridine synthesis"/>
    <property type="evidence" value="ECO:0007669"/>
    <property type="project" value="TreeGrafter"/>
</dbReference>
<dbReference type="Gene3D" id="3.30.70.660">
    <property type="entry name" value="Pseudouridine synthase I, catalytic domain, C-terminal subdomain"/>
    <property type="match status" value="1"/>
</dbReference>
<evidence type="ECO:0000259" key="5">
    <source>
        <dbReference type="Pfam" id="PF01416"/>
    </source>
</evidence>
<dbReference type="GO" id="GO:0009982">
    <property type="term" value="F:pseudouridine synthase activity"/>
    <property type="evidence" value="ECO:0007669"/>
    <property type="project" value="InterPro"/>
</dbReference>
<evidence type="ECO:0000256" key="3">
    <source>
        <dbReference type="ARBA" id="ARBA00023235"/>
    </source>
</evidence>
<comment type="similarity">
    <text evidence="1">Belongs to the tRNA pseudouridine synthase TruA family.</text>
</comment>
<protein>
    <submittedName>
        <fullName evidence="6">Pseudouridine synthase</fullName>
    </submittedName>
</protein>
<keyword evidence="3" id="KW-0413">Isomerase</keyword>
<dbReference type="HAMAP" id="MF_00171">
    <property type="entry name" value="TruA"/>
    <property type="match status" value="1"/>
</dbReference>
<keyword evidence="7" id="KW-1185">Reference proteome</keyword>
<dbReference type="GO" id="GO:0031119">
    <property type="term" value="P:tRNA pseudouridine synthesis"/>
    <property type="evidence" value="ECO:0007669"/>
    <property type="project" value="TreeGrafter"/>
</dbReference>
<dbReference type="SUPFAM" id="SSF55120">
    <property type="entry name" value="Pseudouridine synthase"/>
    <property type="match status" value="1"/>
</dbReference>
<dbReference type="InterPro" id="IPR020095">
    <property type="entry name" value="PsdUridine_synth_TruA_C"/>
</dbReference>
<dbReference type="InterPro" id="IPR020103">
    <property type="entry name" value="PsdUridine_synth_cat_dom_sf"/>
</dbReference>
<dbReference type="InterPro" id="IPR041707">
    <property type="entry name" value="Pus3-like"/>
</dbReference>
<feature type="domain" description="Pseudouridine synthase I TruA alpha/beta" evidence="5">
    <location>
        <begin position="247"/>
        <end position="366"/>
    </location>
</feature>
<dbReference type="OrthoDB" id="25767at2759"/>
<dbReference type="InterPro" id="IPR020094">
    <property type="entry name" value="TruA/RsuA/RluB/E/F_N"/>
</dbReference>
<dbReference type="PANTHER" id="PTHR11142">
    <property type="entry name" value="PSEUDOURIDYLATE SYNTHASE"/>
    <property type="match status" value="1"/>
</dbReference>
<gene>
    <name evidence="6" type="ORF">BDY17DRAFT_230817</name>
</gene>
<reference evidence="6" key="1">
    <citation type="journal article" date="2020" name="Stud. Mycol.">
        <title>101 Dothideomycetes genomes: a test case for predicting lifestyles and emergence of pathogens.</title>
        <authorList>
            <person name="Haridas S."/>
            <person name="Albert R."/>
            <person name="Binder M."/>
            <person name="Bloem J."/>
            <person name="Labutti K."/>
            <person name="Salamov A."/>
            <person name="Andreopoulos B."/>
            <person name="Baker S."/>
            <person name="Barry K."/>
            <person name="Bills G."/>
            <person name="Bluhm B."/>
            <person name="Cannon C."/>
            <person name="Castanera R."/>
            <person name="Culley D."/>
            <person name="Daum C."/>
            <person name="Ezra D."/>
            <person name="Gonzalez J."/>
            <person name="Henrissat B."/>
            <person name="Kuo A."/>
            <person name="Liang C."/>
            <person name="Lipzen A."/>
            <person name="Lutzoni F."/>
            <person name="Magnuson J."/>
            <person name="Mondo S."/>
            <person name="Nolan M."/>
            <person name="Ohm R."/>
            <person name="Pangilinan J."/>
            <person name="Park H.-J."/>
            <person name="Ramirez L."/>
            <person name="Alfaro M."/>
            <person name="Sun H."/>
            <person name="Tritt A."/>
            <person name="Yoshinaga Y."/>
            <person name="Zwiers L.-H."/>
            <person name="Turgeon B."/>
            <person name="Goodwin S."/>
            <person name="Spatafora J."/>
            <person name="Crous P."/>
            <person name="Grigoriev I."/>
        </authorList>
    </citation>
    <scope>NUCLEOTIDE SEQUENCE</scope>
    <source>
        <strain evidence="6">CBS 113389</strain>
    </source>
</reference>
<feature type="non-terminal residue" evidence="6">
    <location>
        <position position="1"/>
    </location>
</feature>
<evidence type="ECO:0000256" key="2">
    <source>
        <dbReference type="ARBA" id="ARBA00022694"/>
    </source>
</evidence>
<dbReference type="InterPro" id="IPR001406">
    <property type="entry name" value="PsdUridine_synth_TruA"/>
</dbReference>